<organism evidence="1 2">
    <name type="scientific">Aristolochia fimbriata</name>
    <name type="common">White veined hardy Dutchman's pipe vine</name>
    <dbReference type="NCBI Taxonomy" id="158543"/>
    <lineage>
        <taxon>Eukaryota</taxon>
        <taxon>Viridiplantae</taxon>
        <taxon>Streptophyta</taxon>
        <taxon>Embryophyta</taxon>
        <taxon>Tracheophyta</taxon>
        <taxon>Spermatophyta</taxon>
        <taxon>Magnoliopsida</taxon>
        <taxon>Magnoliidae</taxon>
        <taxon>Piperales</taxon>
        <taxon>Aristolochiaceae</taxon>
        <taxon>Aristolochia</taxon>
    </lineage>
</organism>
<evidence type="ECO:0000313" key="2">
    <source>
        <dbReference type="Proteomes" id="UP000825729"/>
    </source>
</evidence>
<dbReference type="Proteomes" id="UP000825729">
    <property type="component" value="Unassembled WGS sequence"/>
</dbReference>
<dbReference type="EMBL" id="JAINDJ010000003">
    <property type="protein sequence ID" value="KAG9454701.1"/>
    <property type="molecule type" value="Genomic_DNA"/>
</dbReference>
<accession>A0AAV7F1Z4</accession>
<reference evidence="1 2" key="1">
    <citation type="submission" date="2021-07" db="EMBL/GenBank/DDBJ databases">
        <title>The Aristolochia fimbriata genome: insights into angiosperm evolution, floral development and chemical biosynthesis.</title>
        <authorList>
            <person name="Jiao Y."/>
        </authorList>
    </citation>
    <scope>NUCLEOTIDE SEQUENCE [LARGE SCALE GENOMIC DNA]</scope>
    <source>
        <strain evidence="1">IBCAS-2021</strain>
        <tissue evidence="1">Leaf</tissue>
    </source>
</reference>
<evidence type="ECO:0000313" key="1">
    <source>
        <dbReference type="EMBL" id="KAG9454701.1"/>
    </source>
</evidence>
<gene>
    <name evidence="1" type="ORF">H6P81_007605</name>
</gene>
<keyword evidence="2" id="KW-1185">Reference proteome</keyword>
<proteinExistence type="predicted"/>
<protein>
    <submittedName>
        <fullName evidence="1">Uncharacterized protein</fullName>
    </submittedName>
</protein>
<name>A0AAV7F1Z4_ARIFI</name>
<sequence length="67" mass="7860">MMQEAEENILRLVQEHKEMKDQIRDLMTIRLEKSKSQLLACMGMVATDSSTQHEIKKLLEEPEESKE</sequence>
<dbReference type="AlphaFoldDB" id="A0AAV7F1Z4"/>
<comment type="caution">
    <text evidence="1">The sequence shown here is derived from an EMBL/GenBank/DDBJ whole genome shotgun (WGS) entry which is preliminary data.</text>
</comment>